<organism evidence="1 2">
    <name type="scientific">Thermus phage P74-26</name>
    <dbReference type="NCBI Taxonomy" id="2914007"/>
    <lineage>
        <taxon>Viruses</taxon>
        <taxon>Duplodnaviria</taxon>
        <taxon>Heunggongvirae</taxon>
        <taxon>Uroviricota</taxon>
        <taxon>Caudoviricetes</taxon>
        <taxon>Oshimavirus</taxon>
        <taxon>Thermus virus P74-26</taxon>
    </lineage>
</organism>
<dbReference type="KEGG" id="vg:5600634"/>
<protein>
    <submittedName>
        <fullName evidence="1">Uncharacterized protein</fullName>
    </submittedName>
</protein>
<sequence length="70" mass="8062">MPNALEVLFRTSEVDVSETRRVLYTIQIPSIVRVQQNTLENTRTMFGTSINVLQRGQAAKGQVWPRRCAW</sequence>
<dbReference type="RefSeq" id="YP_001468085.1">
    <property type="nucleotide sequence ID" value="NC_009804.1"/>
</dbReference>
<reference evidence="1 2" key="1">
    <citation type="journal article" date="2008" name="J. Mol. Biol.">
        <title>Genome comparison and proteomic characterization of Thermus thermophilus bacteriophages P23-45 and P74-26: siphoviruses with triplex-forming sequences and the longest known tails.</title>
        <authorList>
            <person name="Minakhin L."/>
            <person name="Goel M."/>
            <person name="Berdygulova Z."/>
            <person name="Ramanculov E."/>
            <person name="Florens L."/>
            <person name="Glazko G."/>
            <person name="Karamychev V.N."/>
            <person name="Slesarev A.I."/>
            <person name="Kozyavkin S.A."/>
            <person name="Khromov I."/>
            <person name="Ackermann H.W."/>
            <person name="Washburn M."/>
            <person name="Mushegian A."/>
            <person name="Severinov K."/>
        </authorList>
    </citation>
    <scope>NUCLEOTIDE SEQUENCE</scope>
</reference>
<evidence type="ECO:0000313" key="2">
    <source>
        <dbReference type="Proteomes" id="UP000001133"/>
    </source>
</evidence>
<proteinExistence type="predicted"/>
<keyword evidence="2" id="KW-1185">Reference proteome</keyword>
<dbReference type="EMBL" id="EU100884">
    <property type="protein sequence ID" value="ABU97065.1"/>
    <property type="molecule type" value="Genomic_DNA"/>
</dbReference>
<dbReference type="GeneID" id="5600634"/>
<name>A7XXU8_BP742</name>
<accession>A7XXU8</accession>
<evidence type="ECO:0000313" key="1">
    <source>
        <dbReference type="EMBL" id="ABU97065.1"/>
    </source>
</evidence>
<dbReference type="Proteomes" id="UP000001133">
    <property type="component" value="Segment"/>
</dbReference>
<gene>
    <name evidence="1" type="ORF">P74p115</name>
</gene>